<proteinExistence type="predicted"/>
<evidence type="ECO:0000313" key="2">
    <source>
        <dbReference type="EMBL" id="KIZ16996.1"/>
    </source>
</evidence>
<protein>
    <submittedName>
        <fullName evidence="2">Uncharacterized protein</fullName>
    </submittedName>
</protein>
<dbReference type="Proteomes" id="UP000032458">
    <property type="component" value="Unassembled WGS sequence"/>
</dbReference>
<gene>
    <name evidence="2" type="ORF">SNA_18755</name>
</gene>
<evidence type="ECO:0000256" key="1">
    <source>
        <dbReference type="SAM" id="MobiDB-lite"/>
    </source>
</evidence>
<dbReference type="AlphaFoldDB" id="A0A0D7CLM8"/>
<dbReference type="PATRIC" id="fig|1240678.4.peg.3948"/>
<comment type="caution">
    <text evidence="2">The sequence shown here is derived from an EMBL/GenBank/DDBJ whole genome shotgun (WGS) entry which is preliminary data.</text>
</comment>
<dbReference type="EMBL" id="JRKI01000026">
    <property type="protein sequence ID" value="KIZ16996.1"/>
    <property type="molecule type" value="Genomic_DNA"/>
</dbReference>
<feature type="region of interest" description="Disordered" evidence="1">
    <location>
        <begin position="19"/>
        <end position="58"/>
    </location>
</feature>
<organism evidence="2 3">
    <name type="scientific">Streptomyces natalensis ATCC 27448</name>
    <dbReference type="NCBI Taxonomy" id="1240678"/>
    <lineage>
        <taxon>Bacteria</taxon>
        <taxon>Bacillati</taxon>
        <taxon>Actinomycetota</taxon>
        <taxon>Actinomycetes</taxon>
        <taxon>Kitasatosporales</taxon>
        <taxon>Streptomycetaceae</taxon>
        <taxon>Streptomyces</taxon>
    </lineage>
</organism>
<sequence>MTITEHPLVKSHLSAVARETAGHSTPRMTTATLRGEEPPAPQENRGRPITTPALPTAAGLHLLRSAGRAV</sequence>
<keyword evidence="3" id="KW-1185">Reference proteome</keyword>
<feature type="compositionally biased region" description="Polar residues" evidence="1">
    <location>
        <begin position="22"/>
        <end position="32"/>
    </location>
</feature>
<dbReference type="RefSeq" id="WP_030065452.1">
    <property type="nucleotide sequence ID" value="NZ_JRKI01000026.1"/>
</dbReference>
<reference evidence="2 3" key="1">
    <citation type="submission" date="2014-09" db="EMBL/GenBank/DDBJ databases">
        <title>Draft genome sequence of Streptomyces natalensis ATCC 27448, producer of the antifungal pimaricin.</title>
        <authorList>
            <person name="Mendes M.V."/>
            <person name="Beites T."/>
            <person name="Pires S."/>
            <person name="Santos C.L."/>
            <person name="Moradas-Ferreira P."/>
        </authorList>
    </citation>
    <scope>NUCLEOTIDE SEQUENCE [LARGE SCALE GENOMIC DNA]</scope>
    <source>
        <strain evidence="2 3">ATCC 27448</strain>
    </source>
</reference>
<name>A0A0D7CLM8_9ACTN</name>
<evidence type="ECO:0000313" key="3">
    <source>
        <dbReference type="Proteomes" id="UP000032458"/>
    </source>
</evidence>
<accession>A0A0D7CLM8</accession>